<feature type="region of interest" description="Disordered" evidence="1">
    <location>
        <begin position="1"/>
        <end position="97"/>
    </location>
</feature>
<dbReference type="InterPro" id="IPR041078">
    <property type="entry name" value="Plavaka"/>
</dbReference>
<dbReference type="InterPro" id="IPR049233">
    <property type="entry name" value="DUF6830"/>
</dbReference>
<keyword evidence="4" id="KW-1185">Reference proteome</keyword>
<dbReference type="EMBL" id="KV419436">
    <property type="protein sequence ID" value="KZS88527.1"/>
    <property type="molecule type" value="Genomic_DNA"/>
</dbReference>
<evidence type="ECO:0000256" key="1">
    <source>
        <dbReference type="SAM" id="MobiDB-lite"/>
    </source>
</evidence>
<evidence type="ECO:0000259" key="2">
    <source>
        <dbReference type="Pfam" id="PF20722"/>
    </source>
</evidence>
<dbReference type="AlphaFoldDB" id="A0A164PAF1"/>
<evidence type="ECO:0000313" key="3">
    <source>
        <dbReference type="EMBL" id="KZS88527.1"/>
    </source>
</evidence>
<dbReference type="Pfam" id="PF18759">
    <property type="entry name" value="Plavaka"/>
    <property type="match status" value="1"/>
</dbReference>
<name>A0A164PAF1_9AGAM</name>
<dbReference type="Pfam" id="PF20722">
    <property type="entry name" value="DUF6830"/>
    <property type="match status" value="1"/>
</dbReference>
<protein>
    <recommendedName>
        <fullName evidence="2">DUF6830 domain-containing protein</fullName>
    </recommendedName>
</protein>
<feature type="compositionally biased region" description="Low complexity" evidence="1">
    <location>
        <begin position="80"/>
        <end position="90"/>
    </location>
</feature>
<gene>
    <name evidence="3" type="ORF">SISNIDRAFT_417979</name>
</gene>
<dbReference type="Proteomes" id="UP000076722">
    <property type="component" value="Unassembled WGS sequence"/>
</dbReference>
<accession>A0A164PAF1</accession>
<evidence type="ECO:0000313" key="4">
    <source>
        <dbReference type="Proteomes" id="UP000076722"/>
    </source>
</evidence>
<organism evidence="3 4">
    <name type="scientific">Sistotremastrum niveocremeum HHB9708</name>
    <dbReference type="NCBI Taxonomy" id="1314777"/>
    <lineage>
        <taxon>Eukaryota</taxon>
        <taxon>Fungi</taxon>
        <taxon>Dikarya</taxon>
        <taxon>Basidiomycota</taxon>
        <taxon>Agaricomycotina</taxon>
        <taxon>Agaricomycetes</taxon>
        <taxon>Sistotremastrales</taxon>
        <taxon>Sistotremastraceae</taxon>
        <taxon>Sertulicium</taxon>
        <taxon>Sertulicium niveocremeum</taxon>
    </lineage>
</organism>
<feature type="region of interest" description="Disordered" evidence="1">
    <location>
        <begin position="701"/>
        <end position="723"/>
    </location>
</feature>
<sequence length="1023" mass="116423">MSVDVAEGDIPTDPGLCAESNTTEVPAEDDDLEAGLWDNDLESIPDSEFELTDDSDIDQTDLSISSDEEDEEINGPHQTAPAASSSAPRQSRYRHCGGPYRNERGRYVVEHPTAAAVVSFKGETARARFGRDKFSKQRKKCLYYPFKSAAEAEIALMLDDSGMSNKEIDAFLKSQFVKSNKPLSFRSAQRLRQLIEMLPAGSQWKWKEIKFEGYETKSPLVVYYRDGLECIESLFADPRFVEHLDLIPRREYLDEEHSVRTYNEMMTGQIPWEVQDCLPEGATSLGVVMSSDKTQLSQGTGNAAAHPILLSLGNIKSSIRNSGSSHAFLLAALIPIPSFLEKDDQIRAVLEQRLLHECYDTVTASLKEAARNGHKMSNAIGEEYLCFPWLASVMVDLPEAIAIAGVMANQSPTFVTGKPNFGDPLPGEPRRGTLTMQIMEEIVLSGVDPDANLRQFITRCREKGLSGVWKPFWRDWRFADPYIFISPDALHGLHKQFFDHDLKWALKALTAKELDFRFKLLQPRVGFRRFSQGVSSLKQITMREVREMEKYFIGCMDSELPTQFLDALRALMDFRYRTQAEDISEPDVSRITASLSEFHRLKSIINDPLHKFREVKGWQIPKLERMHHIIPSIRMMGAPHQYSTDRTENAHIEVVKVPYRLSSRRNNPTELVRILDRMEKRLQYLILVSLEEEYHLASTVSVDDGLDSDDETDENPRSKDSIEETVGRKFLGTGRKLTDYFRQSFEMEQRRSQPRVPGVRLRLAFTFCTPSTAFHFAYTPNISSLPIDEAARLFGIGDLRPALGDFYRQPKIPSQHVIGGRLRSSIDCQLPFSHIRIWYRMRIQTRDQFGTVLPSEDCQASPPSDENTRGLYDTVIAINDAGGSLTDTAGDPLDIGNRHFVGQLRILFQPIYSNSLRRQGQQAPYLAYMERFDVVPQIQPDRRSLRQPHRVSGMFVLQRAIRSNGSRMGGIVNLSVIRRPAYLIPRFGKNADHRLTCSTSLELSTQFFLNKYTDKHIFHLLDH</sequence>
<reference evidence="3 4" key="1">
    <citation type="journal article" date="2016" name="Mol. Biol. Evol.">
        <title>Comparative Genomics of Early-Diverging Mushroom-Forming Fungi Provides Insights into the Origins of Lignocellulose Decay Capabilities.</title>
        <authorList>
            <person name="Nagy L.G."/>
            <person name="Riley R."/>
            <person name="Tritt A."/>
            <person name="Adam C."/>
            <person name="Daum C."/>
            <person name="Floudas D."/>
            <person name="Sun H."/>
            <person name="Yadav J.S."/>
            <person name="Pangilinan J."/>
            <person name="Larsson K.H."/>
            <person name="Matsuura K."/>
            <person name="Barry K."/>
            <person name="Labutti K."/>
            <person name="Kuo R."/>
            <person name="Ohm R.A."/>
            <person name="Bhattacharya S.S."/>
            <person name="Shirouzu T."/>
            <person name="Yoshinaga Y."/>
            <person name="Martin F.M."/>
            <person name="Grigoriev I.V."/>
            <person name="Hibbett D.S."/>
        </authorList>
    </citation>
    <scope>NUCLEOTIDE SEQUENCE [LARGE SCALE GENOMIC DNA]</scope>
    <source>
        <strain evidence="3 4">HHB9708</strain>
    </source>
</reference>
<feature type="domain" description="DUF6830" evidence="2">
    <location>
        <begin position="739"/>
        <end position="881"/>
    </location>
</feature>
<feature type="compositionally biased region" description="Acidic residues" evidence="1">
    <location>
        <begin position="704"/>
        <end position="713"/>
    </location>
</feature>
<dbReference type="OrthoDB" id="3232986at2759"/>
<feature type="compositionally biased region" description="Basic and acidic residues" evidence="1">
    <location>
        <begin position="714"/>
        <end position="723"/>
    </location>
</feature>
<feature type="compositionally biased region" description="Acidic residues" evidence="1">
    <location>
        <begin position="26"/>
        <end position="59"/>
    </location>
</feature>
<proteinExistence type="predicted"/>